<proteinExistence type="predicted"/>
<feature type="transmembrane region" description="Helical" evidence="1">
    <location>
        <begin position="167"/>
        <end position="187"/>
    </location>
</feature>
<reference evidence="2 3" key="1">
    <citation type="journal article" date="2011" name="Science">
        <title>The ecoresponsive genome of Daphnia pulex.</title>
        <authorList>
            <person name="Colbourne J.K."/>
            <person name="Pfrender M.E."/>
            <person name="Gilbert D."/>
            <person name="Thomas W.K."/>
            <person name="Tucker A."/>
            <person name="Oakley T.H."/>
            <person name="Tokishita S."/>
            <person name="Aerts A."/>
            <person name="Arnold G.J."/>
            <person name="Basu M.K."/>
            <person name="Bauer D.J."/>
            <person name="Caceres C.E."/>
            <person name="Carmel L."/>
            <person name="Casola C."/>
            <person name="Choi J.H."/>
            <person name="Detter J.C."/>
            <person name="Dong Q."/>
            <person name="Dusheyko S."/>
            <person name="Eads B.D."/>
            <person name="Frohlich T."/>
            <person name="Geiler-Samerotte K.A."/>
            <person name="Gerlach D."/>
            <person name="Hatcher P."/>
            <person name="Jogdeo S."/>
            <person name="Krijgsveld J."/>
            <person name="Kriventseva E.V."/>
            <person name="Kultz D."/>
            <person name="Laforsch C."/>
            <person name="Lindquist E."/>
            <person name="Lopez J."/>
            <person name="Manak J.R."/>
            <person name="Muller J."/>
            <person name="Pangilinan J."/>
            <person name="Patwardhan R.P."/>
            <person name="Pitluck S."/>
            <person name="Pritham E.J."/>
            <person name="Rechtsteiner A."/>
            <person name="Rho M."/>
            <person name="Rogozin I.B."/>
            <person name="Sakarya O."/>
            <person name="Salamov A."/>
            <person name="Schaack S."/>
            <person name="Shapiro H."/>
            <person name="Shiga Y."/>
            <person name="Skalitzky C."/>
            <person name="Smith Z."/>
            <person name="Souvorov A."/>
            <person name="Sung W."/>
            <person name="Tang Z."/>
            <person name="Tsuchiya D."/>
            <person name="Tu H."/>
            <person name="Vos H."/>
            <person name="Wang M."/>
            <person name="Wolf Y.I."/>
            <person name="Yamagata H."/>
            <person name="Yamada T."/>
            <person name="Ye Y."/>
            <person name="Shaw J.R."/>
            <person name="Andrews J."/>
            <person name="Crease T.J."/>
            <person name="Tang H."/>
            <person name="Lucas S.M."/>
            <person name="Robertson H.M."/>
            <person name="Bork P."/>
            <person name="Koonin E.V."/>
            <person name="Zdobnov E.M."/>
            <person name="Grigoriev I.V."/>
            <person name="Lynch M."/>
            <person name="Boore J.L."/>
        </authorList>
    </citation>
    <scope>NUCLEOTIDE SEQUENCE [LARGE SCALE GENOMIC DNA]</scope>
</reference>
<evidence type="ECO:0000256" key="1">
    <source>
        <dbReference type="SAM" id="Phobius"/>
    </source>
</evidence>
<feature type="transmembrane region" description="Helical" evidence="1">
    <location>
        <begin position="47"/>
        <end position="68"/>
    </location>
</feature>
<keyword evidence="3" id="KW-1185">Reference proteome</keyword>
<accession>E9HVA6</accession>
<evidence type="ECO:0000313" key="2">
    <source>
        <dbReference type="EMBL" id="EFX64314.1"/>
    </source>
</evidence>
<sequence>MINQTNNSAAAEREIDTTSCTQPDAYDVSADRPIGWFKEWITWEGGIAFNAVYWLIILILSFDGLLILRRFFKWKFLSARFVGQHPASTINENRTTTSWTDWLSLKIDEEAVGKDGATFLWYQFRLIQVEVLRMAIGIFLIVLHLHGDKLEESPHKTLRSTGLHNIGVNGIHGAFCFTILVTLVWLMKQHGQERSIRSLASHAVNSFSNVCNREWLMISGLGENTTSDSLFEYLKSQFHLKGIAARNGIVLAFDLCKLLPVVDRRMA</sequence>
<dbReference type="AlphaFoldDB" id="E9HVA6"/>
<evidence type="ECO:0000313" key="3">
    <source>
        <dbReference type="Proteomes" id="UP000000305"/>
    </source>
</evidence>
<protein>
    <submittedName>
        <fullName evidence="2">Uncharacterized protein</fullName>
    </submittedName>
</protein>
<name>E9HVA6_DAPPU</name>
<dbReference type="KEGG" id="dpx:DAPPUDRAFT_334318"/>
<dbReference type="InParanoid" id="E9HVA6"/>
<dbReference type="HOGENOM" id="CLU_1043020_0_0_1"/>
<gene>
    <name evidence="2" type="ORF">DAPPUDRAFT_334318</name>
</gene>
<organism evidence="2 3">
    <name type="scientific">Daphnia pulex</name>
    <name type="common">Water flea</name>
    <dbReference type="NCBI Taxonomy" id="6669"/>
    <lineage>
        <taxon>Eukaryota</taxon>
        <taxon>Metazoa</taxon>
        <taxon>Ecdysozoa</taxon>
        <taxon>Arthropoda</taxon>
        <taxon>Crustacea</taxon>
        <taxon>Branchiopoda</taxon>
        <taxon>Diplostraca</taxon>
        <taxon>Cladocera</taxon>
        <taxon>Anomopoda</taxon>
        <taxon>Daphniidae</taxon>
        <taxon>Daphnia</taxon>
    </lineage>
</organism>
<dbReference type="PhylomeDB" id="E9HVA6"/>
<feature type="transmembrane region" description="Helical" evidence="1">
    <location>
        <begin position="131"/>
        <end position="147"/>
    </location>
</feature>
<dbReference type="EMBL" id="GL732847">
    <property type="protein sequence ID" value="EFX64314.1"/>
    <property type="molecule type" value="Genomic_DNA"/>
</dbReference>
<keyword evidence="1" id="KW-1133">Transmembrane helix</keyword>
<keyword evidence="1" id="KW-0472">Membrane</keyword>
<keyword evidence="1" id="KW-0812">Transmembrane</keyword>
<dbReference type="Proteomes" id="UP000000305">
    <property type="component" value="Unassembled WGS sequence"/>
</dbReference>
<dbReference type="OrthoDB" id="10367476at2759"/>